<dbReference type="Proteomes" id="UP001219525">
    <property type="component" value="Unassembled WGS sequence"/>
</dbReference>
<feature type="compositionally biased region" description="Basic and acidic residues" evidence="1">
    <location>
        <begin position="329"/>
        <end position="352"/>
    </location>
</feature>
<accession>A0AAD6VDH3</accession>
<proteinExistence type="predicted"/>
<name>A0AAD6VDH3_9AGAR</name>
<feature type="compositionally biased region" description="Polar residues" evidence="1">
    <location>
        <begin position="435"/>
        <end position="446"/>
    </location>
</feature>
<feature type="region of interest" description="Disordered" evidence="1">
    <location>
        <begin position="153"/>
        <end position="225"/>
    </location>
</feature>
<feature type="region of interest" description="Disordered" evidence="1">
    <location>
        <begin position="415"/>
        <end position="463"/>
    </location>
</feature>
<organism evidence="2 3">
    <name type="scientific">Mycena pura</name>
    <dbReference type="NCBI Taxonomy" id="153505"/>
    <lineage>
        <taxon>Eukaryota</taxon>
        <taxon>Fungi</taxon>
        <taxon>Dikarya</taxon>
        <taxon>Basidiomycota</taxon>
        <taxon>Agaricomycotina</taxon>
        <taxon>Agaricomycetes</taxon>
        <taxon>Agaricomycetidae</taxon>
        <taxon>Agaricales</taxon>
        <taxon>Marasmiineae</taxon>
        <taxon>Mycenaceae</taxon>
        <taxon>Mycena</taxon>
    </lineage>
</organism>
<sequence>MSHQNPNFERYIHAPPLSIDEVSRYCPGMTFQYSTGVGDDRDIELVDFHESSFPNPPLPQLDTPKRPSLRTPPVPNLRLPSEIDTRTFRDGFASPEKPRVAAPAAQWALGHTTMSALGTPAGHAPHPFQPGANMRVNVPAPPAAAPLRQRFESGPLLPSSEQDISFPPFDLFPQLRDNASGPNSASIKKPVGKRGRGRPKKQQKENSGCEGDDADQAISTRARGRPSNFTANQLVEMARVVIDHNPFLAPHGSKAAAWQSCADQLIKQGVRIKGLKITGPAVHNKTTALIEYKKDPNGGNSNLAAVIGDGTSAAVAMGALLKRLETQYDAAKDKSDDAKAKLKKKADEDKQGGEAIRNASMSTLRKRKRATSPSGSDVDDVGDQIDAAAHTDAAAENDAAAHTKDDVATHAKNDVAAQTDKEDNDVESPPAGSLRGTTSSTASLGSIDSKKLKRRRTMDPRPSTDDVIVTLIKEENARRAEHDDRIAKSFETLVEDSRQQKSEMTSILRDLLKADN</sequence>
<comment type="caution">
    <text evidence="2">The sequence shown here is derived from an EMBL/GenBank/DDBJ whole genome shotgun (WGS) entry which is preliminary data.</text>
</comment>
<evidence type="ECO:0000313" key="3">
    <source>
        <dbReference type="Proteomes" id="UP001219525"/>
    </source>
</evidence>
<protein>
    <submittedName>
        <fullName evidence="2">Uncharacterized protein</fullName>
    </submittedName>
</protein>
<feature type="region of interest" description="Disordered" evidence="1">
    <location>
        <begin position="49"/>
        <end position="80"/>
    </location>
</feature>
<dbReference type="EMBL" id="JARJCW010000039">
    <property type="protein sequence ID" value="KAJ7206540.1"/>
    <property type="molecule type" value="Genomic_DNA"/>
</dbReference>
<evidence type="ECO:0000313" key="2">
    <source>
        <dbReference type="EMBL" id="KAJ7206540.1"/>
    </source>
</evidence>
<reference evidence="2" key="1">
    <citation type="submission" date="2023-03" db="EMBL/GenBank/DDBJ databases">
        <title>Massive genome expansion in bonnet fungi (Mycena s.s.) driven by repeated elements and novel gene families across ecological guilds.</title>
        <authorList>
            <consortium name="Lawrence Berkeley National Laboratory"/>
            <person name="Harder C.B."/>
            <person name="Miyauchi S."/>
            <person name="Viragh M."/>
            <person name="Kuo A."/>
            <person name="Thoen E."/>
            <person name="Andreopoulos B."/>
            <person name="Lu D."/>
            <person name="Skrede I."/>
            <person name="Drula E."/>
            <person name="Henrissat B."/>
            <person name="Morin E."/>
            <person name="Kohler A."/>
            <person name="Barry K."/>
            <person name="LaButti K."/>
            <person name="Morin E."/>
            <person name="Salamov A."/>
            <person name="Lipzen A."/>
            <person name="Mereny Z."/>
            <person name="Hegedus B."/>
            <person name="Baldrian P."/>
            <person name="Stursova M."/>
            <person name="Weitz H."/>
            <person name="Taylor A."/>
            <person name="Grigoriev I.V."/>
            <person name="Nagy L.G."/>
            <person name="Martin F."/>
            <person name="Kauserud H."/>
        </authorList>
    </citation>
    <scope>NUCLEOTIDE SEQUENCE</scope>
    <source>
        <strain evidence="2">9144</strain>
    </source>
</reference>
<dbReference type="AlphaFoldDB" id="A0AAD6VDH3"/>
<evidence type="ECO:0000256" key="1">
    <source>
        <dbReference type="SAM" id="MobiDB-lite"/>
    </source>
</evidence>
<gene>
    <name evidence="2" type="ORF">GGX14DRAFT_637545</name>
</gene>
<feature type="region of interest" description="Disordered" evidence="1">
    <location>
        <begin position="329"/>
        <end position="382"/>
    </location>
</feature>
<keyword evidence="3" id="KW-1185">Reference proteome</keyword>
<feature type="compositionally biased region" description="Basic residues" evidence="1">
    <location>
        <begin position="190"/>
        <end position="201"/>
    </location>
</feature>